<dbReference type="InterPro" id="IPR009003">
    <property type="entry name" value="Peptidase_S1_PA"/>
</dbReference>
<keyword evidence="4" id="KW-0732">Signal</keyword>
<keyword evidence="3 7" id="KW-0645">Protease</keyword>
<evidence type="ECO:0000256" key="1">
    <source>
        <dbReference type="ARBA" id="ARBA00004613"/>
    </source>
</evidence>
<proteinExistence type="inferred from homology"/>
<name>A0A2U3KZY5_9BACT</name>
<dbReference type="PANTHER" id="PTHR43019">
    <property type="entry name" value="SERINE ENDOPROTEASE DEGS"/>
    <property type="match status" value="1"/>
</dbReference>
<keyword evidence="8" id="KW-0472">Membrane</keyword>
<sequence>MAESNNHQQAPATQPAPVPQEPNPVCDYWQQMVQGVLAVLMFVGALAMLHYYAPMAAQGVPPDNLQQQVHELSIQVEQLKQDQAMPAIVLDRYRNSIGYIYGVYQVGFPNQRPVVRARVSGTGFLVGEGLLATNRHVAEPWYGDSEAETLIQQGASGMLESLVIFFPGSPTPVDLAPAAVSKTSDLALLRIVGADAVRGLPVLPLARAAGSPGDRVTVVGYPMGIAGMVAKSPSNIYERLAYRHNDISAASELAALSLIRPSATWGHLGDVVGDKLIYDAPTAHGGSGGPVFNGKGEVIGVNSAYMDGFSGGTLGVSVESLRPLLEEAKKPH</sequence>
<evidence type="ECO:0000256" key="5">
    <source>
        <dbReference type="ARBA" id="ARBA00022801"/>
    </source>
</evidence>
<evidence type="ECO:0000256" key="6">
    <source>
        <dbReference type="ARBA" id="ARBA00022825"/>
    </source>
</evidence>
<dbReference type="Proteomes" id="UP000238701">
    <property type="component" value="Unassembled WGS sequence"/>
</dbReference>
<dbReference type="InterPro" id="IPR043504">
    <property type="entry name" value="Peptidase_S1_PA_chymotrypsin"/>
</dbReference>
<evidence type="ECO:0000313" key="9">
    <source>
        <dbReference type="EMBL" id="SPF45157.1"/>
    </source>
</evidence>
<keyword evidence="8" id="KW-1133">Transmembrane helix</keyword>
<dbReference type="SUPFAM" id="SSF50494">
    <property type="entry name" value="Trypsin-like serine proteases"/>
    <property type="match status" value="1"/>
</dbReference>
<keyword evidence="8" id="KW-0812">Transmembrane</keyword>
<dbReference type="InterPro" id="IPR008256">
    <property type="entry name" value="Peptidase_S1B"/>
</dbReference>
<dbReference type="EMBL" id="OMOD01000151">
    <property type="protein sequence ID" value="SPF45157.1"/>
    <property type="molecule type" value="Genomic_DNA"/>
</dbReference>
<evidence type="ECO:0000256" key="8">
    <source>
        <dbReference type="SAM" id="Phobius"/>
    </source>
</evidence>
<evidence type="ECO:0000256" key="2">
    <source>
        <dbReference type="ARBA" id="ARBA00008764"/>
    </source>
</evidence>
<comment type="subcellular location">
    <subcellularLocation>
        <location evidence="1">Secreted</location>
    </subcellularLocation>
</comment>
<dbReference type="GO" id="GO:0006508">
    <property type="term" value="P:proteolysis"/>
    <property type="evidence" value="ECO:0007669"/>
    <property type="project" value="UniProtKB-KW"/>
</dbReference>
<gene>
    <name evidence="9" type="ORF">SBA1_560025</name>
</gene>
<dbReference type="PANTHER" id="PTHR43019:SF23">
    <property type="entry name" value="PROTEASE DO-LIKE 5, CHLOROPLASTIC"/>
    <property type="match status" value="1"/>
</dbReference>
<keyword evidence="5 7" id="KW-0378">Hydrolase</keyword>
<dbReference type="Gene3D" id="2.40.10.10">
    <property type="entry name" value="Trypsin-like serine proteases"/>
    <property type="match status" value="2"/>
</dbReference>
<dbReference type="EC" id="3.4.21.-" evidence="7"/>
<evidence type="ECO:0000256" key="3">
    <source>
        <dbReference type="ARBA" id="ARBA00022670"/>
    </source>
</evidence>
<keyword evidence="6 7" id="KW-0720">Serine protease</keyword>
<organism evidence="9 10">
    <name type="scientific">Candidatus Sulfotelmatobacter kueseliae</name>
    <dbReference type="NCBI Taxonomy" id="2042962"/>
    <lineage>
        <taxon>Bacteria</taxon>
        <taxon>Pseudomonadati</taxon>
        <taxon>Acidobacteriota</taxon>
        <taxon>Terriglobia</taxon>
        <taxon>Terriglobales</taxon>
        <taxon>Candidatus Korobacteraceae</taxon>
        <taxon>Candidatus Sulfotelmatobacter</taxon>
    </lineage>
</organism>
<reference evidence="10" key="1">
    <citation type="submission" date="2018-02" db="EMBL/GenBank/DDBJ databases">
        <authorList>
            <person name="Hausmann B."/>
        </authorList>
    </citation>
    <scope>NUCLEOTIDE SEQUENCE [LARGE SCALE GENOMIC DNA]</scope>
    <source>
        <strain evidence="10">Peat soil MAG SbA1</strain>
    </source>
</reference>
<protein>
    <recommendedName>
        <fullName evidence="7">Serine protease</fullName>
        <ecNumber evidence="7">3.4.21.-</ecNumber>
    </recommendedName>
</protein>
<dbReference type="PRINTS" id="PR00839">
    <property type="entry name" value="V8PROTEASE"/>
</dbReference>
<feature type="transmembrane region" description="Helical" evidence="8">
    <location>
        <begin position="32"/>
        <end position="53"/>
    </location>
</feature>
<evidence type="ECO:0000313" key="10">
    <source>
        <dbReference type="Proteomes" id="UP000238701"/>
    </source>
</evidence>
<accession>A0A2U3KZY5</accession>
<dbReference type="Pfam" id="PF13365">
    <property type="entry name" value="Trypsin_2"/>
    <property type="match status" value="1"/>
</dbReference>
<evidence type="ECO:0000256" key="4">
    <source>
        <dbReference type="ARBA" id="ARBA00022729"/>
    </source>
</evidence>
<dbReference type="AlphaFoldDB" id="A0A2U3KZY5"/>
<dbReference type="GO" id="GO:0008236">
    <property type="term" value="F:serine-type peptidase activity"/>
    <property type="evidence" value="ECO:0007669"/>
    <property type="project" value="UniProtKB-KW"/>
</dbReference>
<evidence type="ECO:0000256" key="7">
    <source>
        <dbReference type="RuleBase" id="RU004296"/>
    </source>
</evidence>
<dbReference type="GO" id="GO:0005576">
    <property type="term" value="C:extracellular region"/>
    <property type="evidence" value="ECO:0007669"/>
    <property type="project" value="UniProtKB-SubCell"/>
</dbReference>
<comment type="similarity">
    <text evidence="2 7">Belongs to the peptidase S1B family.</text>
</comment>
<dbReference type="OrthoDB" id="265200at2"/>